<gene>
    <name evidence="6" type="ORF">TeGR_g14934</name>
</gene>
<evidence type="ECO:0000313" key="7">
    <source>
        <dbReference type="Proteomes" id="UP001165060"/>
    </source>
</evidence>
<feature type="compositionally biased region" description="Basic and acidic residues" evidence="4">
    <location>
        <begin position="223"/>
        <end position="234"/>
    </location>
</feature>
<protein>
    <recommendedName>
        <fullName evidence="5">tRNA/rRNA methyltransferase SpoU type domain-containing protein</fullName>
    </recommendedName>
</protein>
<keyword evidence="1" id="KW-0694">RNA-binding</keyword>
<dbReference type="Gene3D" id="3.40.1280.10">
    <property type="match status" value="1"/>
</dbReference>
<dbReference type="PANTHER" id="PTHR43453">
    <property type="entry name" value="RRNA METHYLASE-LIKE"/>
    <property type="match status" value="1"/>
</dbReference>
<dbReference type="InterPro" id="IPR033671">
    <property type="entry name" value="TrmH"/>
</dbReference>
<evidence type="ECO:0000256" key="3">
    <source>
        <dbReference type="ARBA" id="ARBA00022679"/>
    </source>
</evidence>
<evidence type="ECO:0000256" key="4">
    <source>
        <dbReference type="SAM" id="MobiDB-lite"/>
    </source>
</evidence>
<keyword evidence="1" id="KW-0820">tRNA-binding</keyword>
<evidence type="ECO:0000259" key="5">
    <source>
        <dbReference type="Pfam" id="PF00588"/>
    </source>
</evidence>
<dbReference type="InterPro" id="IPR029026">
    <property type="entry name" value="tRNA_m1G_MTases_N"/>
</dbReference>
<evidence type="ECO:0000313" key="6">
    <source>
        <dbReference type="EMBL" id="GMI23934.1"/>
    </source>
</evidence>
<proteinExistence type="predicted"/>
<accession>A0ABQ6MCV4</accession>
<name>A0ABQ6MCV4_9STRA</name>
<dbReference type="PANTHER" id="PTHR43453:SF3">
    <property type="entry name" value="TRNA_RRNA METHYLTRANSFERASE SPOU TYPE DOMAIN-CONTAINING PROTEIN"/>
    <property type="match status" value="1"/>
</dbReference>
<dbReference type="SUPFAM" id="SSF75217">
    <property type="entry name" value="alpha/beta knot"/>
    <property type="match status" value="1"/>
</dbReference>
<feature type="compositionally biased region" description="Basic and acidic residues" evidence="4">
    <location>
        <begin position="197"/>
        <end position="216"/>
    </location>
</feature>
<keyword evidence="7" id="KW-1185">Reference proteome</keyword>
<dbReference type="Pfam" id="PF00588">
    <property type="entry name" value="SpoU_methylase"/>
    <property type="match status" value="1"/>
</dbReference>
<evidence type="ECO:0000256" key="2">
    <source>
        <dbReference type="ARBA" id="ARBA00022603"/>
    </source>
</evidence>
<dbReference type="InterPro" id="IPR029028">
    <property type="entry name" value="Alpha/beta_knot_MTases"/>
</dbReference>
<feature type="domain" description="tRNA/rRNA methyltransferase SpoU type" evidence="5">
    <location>
        <begin position="41"/>
        <end position="146"/>
    </location>
</feature>
<reference evidence="6 7" key="1">
    <citation type="journal article" date="2023" name="Commun. Biol.">
        <title>Genome analysis of Parmales, the sister group of diatoms, reveals the evolutionary specialization of diatoms from phago-mixotrophs to photoautotrophs.</title>
        <authorList>
            <person name="Ban H."/>
            <person name="Sato S."/>
            <person name="Yoshikawa S."/>
            <person name="Yamada K."/>
            <person name="Nakamura Y."/>
            <person name="Ichinomiya M."/>
            <person name="Sato N."/>
            <person name="Blanc-Mathieu R."/>
            <person name="Endo H."/>
            <person name="Kuwata A."/>
            <person name="Ogata H."/>
        </authorList>
    </citation>
    <scope>NUCLEOTIDE SEQUENCE [LARGE SCALE GENOMIC DNA]</scope>
</reference>
<feature type="region of interest" description="Disordered" evidence="4">
    <location>
        <begin position="197"/>
        <end position="234"/>
    </location>
</feature>
<keyword evidence="3" id="KW-0808">Transferase</keyword>
<keyword evidence="2" id="KW-0489">Methyltransferase</keyword>
<dbReference type="EMBL" id="BRYB01003991">
    <property type="protein sequence ID" value="GMI23934.1"/>
    <property type="molecule type" value="Genomic_DNA"/>
</dbReference>
<dbReference type="InterPro" id="IPR001537">
    <property type="entry name" value="SpoU_MeTrfase"/>
</dbReference>
<organism evidence="6 7">
    <name type="scientific">Tetraparma gracilis</name>
    <dbReference type="NCBI Taxonomy" id="2962635"/>
    <lineage>
        <taxon>Eukaryota</taxon>
        <taxon>Sar</taxon>
        <taxon>Stramenopiles</taxon>
        <taxon>Ochrophyta</taxon>
        <taxon>Bolidophyceae</taxon>
        <taxon>Parmales</taxon>
        <taxon>Triparmaceae</taxon>
        <taxon>Tetraparma</taxon>
    </lineage>
</organism>
<sequence>MEVDGFEPFDEGAAGLVKNNAAKKFSKKNKKRLWKKDVEDEKEHNGFAKTACKWITVHNFASTKACVAELRREGFDIWATDLGQAAVPLGPGGPCPEVPDKLAVVFGTEATGCTDEMLGAADLRVYLPLTGFADSLNLSVAAAMVVQRILYMDPALAGAMPEGERAGLRGRWYEALARSPEEAAKYRGMLERGEVVEPFRDPRRAGEHRGGWMDKKIQRKTKERYERLEREGDK</sequence>
<evidence type="ECO:0000256" key="1">
    <source>
        <dbReference type="ARBA" id="ARBA00022555"/>
    </source>
</evidence>
<dbReference type="Proteomes" id="UP001165060">
    <property type="component" value="Unassembled WGS sequence"/>
</dbReference>
<comment type="caution">
    <text evidence="6">The sequence shown here is derived from an EMBL/GenBank/DDBJ whole genome shotgun (WGS) entry which is preliminary data.</text>
</comment>